<gene>
    <name evidence="6" type="ORF">CVV64_11560</name>
</gene>
<evidence type="ECO:0000256" key="4">
    <source>
        <dbReference type="SAM" id="Phobius"/>
    </source>
</evidence>
<sequence length="409" mass="44665">MIQAAEKYESNLKSGLFSSDEIKPLWTFLFISLAFSGAFLFFSFELLMPTLPVYFSAIGGTDSQVGLIMGSFTFSAFAVRIFLARLAEKFGRNNLLKIGLSICLLSTALYYWAQSILLGLSVRILHGFGFGIATTILATLVADILPRQRRGEGIGYFGLFTTLAFAMAPFTGLWVLKNYDFGHLFSLATFLCFMAILLFMTIGKLVPESVEKGSGMSGGRSEVSGFSGFYFPGFLTLLMGICLGSVICFIPLHARNINFQDVGFFYLTSTGFVFITRLFSGKVYDRLGHMWTLVPGSLFLFLALRLISSATNAQEIVLGAAFNGLGMGLLFPSLQAWMISLAPPSKRVSVNAVFFNSLDIGVGLGALGLGFIAEKSGYAMMYSSASMTMILFLVVLLTGNRLITNNNFY</sequence>
<name>A0A2N1PNV8_9BACT</name>
<evidence type="ECO:0000256" key="3">
    <source>
        <dbReference type="ARBA" id="ARBA00023136"/>
    </source>
</evidence>
<dbReference type="InterPro" id="IPR036259">
    <property type="entry name" value="MFS_trans_sf"/>
</dbReference>
<feature type="transmembrane region" description="Helical" evidence="4">
    <location>
        <begin position="182"/>
        <end position="207"/>
    </location>
</feature>
<feature type="transmembrane region" description="Helical" evidence="4">
    <location>
        <begin position="228"/>
        <end position="252"/>
    </location>
</feature>
<feature type="transmembrane region" description="Helical" evidence="4">
    <location>
        <begin position="264"/>
        <end position="280"/>
    </location>
</feature>
<dbReference type="InterPro" id="IPR011701">
    <property type="entry name" value="MFS"/>
</dbReference>
<evidence type="ECO:0000256" key="2">
    <source>
        <dbReference type="ARBA" id="ARBA00022989"/>
    </source>
</evidence>
<feature type="transmembrane region" description="Helical" evidence="4">
    <location>
        <begin position="25"/>
        <end position="44"/>
    </location>
</feature>
<organism evidence="6 7">
    <name type="scientific">Candidatus Wallbacteria bacterium HGW-Wallbacteria-1</name>
    <dbReference type="NCBI Taxonomy" id="2013854"/>
    <lineage>
        <taxon>Bacteria</taxon>
        <taxon>Candidatus Walliibacteriota</taxon>
    </lineage>
</organism>
<reference evidence="6 7" key="1">
    <citation type="journal article" date="2017" name="ISME J.">
        <title>Potential for microbial H2 and metal transformations associated with novel bacteria and archaea in deep terrestrial subsurface sediments.</title>
        <authorList>
            <person name="Hernsdorf A.W."/>
            <person name="Amano Y."/>
            <person name="Miyakawa K."/>
            <person name="Ise K."/>
            <person name="Suzuki Y."/>
            <person name="Anantharaman K."/>
            <person name="Probst A."/>
            <person name="Burstein D."/>
            <person name="Thomas B.C."/>
            <person name="Banfield J.F."/>
        </authorList>
    </citation>
    <scope>NUCLEOTIDE SEQUENCE [LARGE SCALE GENOMIC DNA]</scope>
    <source>
        <strain evidence="6">HGW-Wallbacteria-1</strain>
    </source>
</reference>
<feature type="transmembrane region" description="Helical" evidence="4">
    <location>
        <begin position="316"/>
        <end position="341"/>
    </location>
</feature>
<dbReference type="PROSITE" id="PS50850">
    <property type="entry name" value="MFS"/>
    <property type="match status" value="1"/>
</dbReference>
<dbReference type="Pfam" id="PF07690">
    <property type="entry name" value="MFS_1"/>
    <property type="match status" value="1"/>
</dbReference>
<dbReference type="GO" id="GO:0022857">
    <property type="term" value="F:transmembrane transporter activity"/>
    <property type="evidence" value="ECO:0007669"/>
    <property type="project" value="InterPro"/>
</dbReference>
<dbReference type="EMBL" id="PGXC01000009">
    <property type="protein sequence ID" value="PKK89962.1"/>
    <property type="molecule type" value="Genomic_DNA"/>
</dbReference>
<dbReference type="InterPro" id="IPR020846">
    <property type="entry name" value="MFS_dom"/>
</dbReference>
<evidence type="ECO:0000313" key="6">
    <source>
        <dbReference type="EMBL" id="PKK89962.1"/>
    </source>
</evidence>
<feature type="transmembrane region" description="Helical" evidence="4">
    <location>
        <begin position="64"/>
        <end position="83"/>
    </location>
</feature>
<dbReference type="Proteomes" id="UP000233256">
    <property type="component" value="Unassembled WGS sequence"/>
</dbReference>
<comment type="caution">
    <text evidence="6">The sequence shown here is derived from an EMBL/GenBank/DDBJ whole genome shotgun (WGS) entry which is preliminary data.</text>
</comment>
<feature type="transmembrane region" description="Helical" evidence="4">
    <location>
        <begin position="292"/>
        <end position="310"/>
    </location>
</feature>
<feature type="transmembrane region" description="Helical" evidence="4">
    <location>
        <begin position="154"/>
        <end position="176"/>
    </location>
</feature>
<dbReference type="AlphaFoldDB" id="A0A2N1PNV8"/>
<feature type="transmembrane region" description="Helical" evidence="4">
    <location>
        <begin position="124"/>
        <end position="142"/>
    </location>
</feature>
<evidence type="ECO:0000259" key="5">
    <source>
        <dbReference type="PROSITE" id="PS50850"/>
    </source>
</evidence>
<dbReference type="CDD" id="cd17489">
    <property type="entry name" value="MFS_YfcJ_like"/>
    <property type="match status" value="1"/>
</dbReference>
<feature type="domain" description="Major facilitator superfamily (MFS) profile" evidence="5">
    <location>
        <begin position="29"/>
        <end position="403"/>
    </location>
</feature>
<keyword evidence="1 4" id="KW-0812">Transmembrane</keyword>
<feature type="transmembrane region" description="Helical" evidence="4">
    <location>
        <begin position="95"/>
        <end position="112"/>
    </location>
</feature>
<evidence type="ECO:0000313" key="7">
    <source>
        <dbReference type="Proteomes" id="UP000233256"/>
    </source>
</evidence>
<feature type="transmembrane region" description="Helical" evidence="4">
    <location>
        <begin position="353"/>
        <end position="373"/>
    </location>
</feature>
<proteinExistence type="predicted"/>
<feature type="transmembrane region" description="Helical" evidence="4">
    <location>
        <begin position="379"/>
        <end position="399"/>
    </location>
</feature>
<keyword evidence="3 4" id="KW-0472">Membrane</keyword>
<evidence type="ECO:0000256" key="1">
    <source>
        <dbReference type="ARBA" id="ARBA00022692"/>
    </source>
</evidence>
<dbReference type="Gene3D" id="1.20.1250.20">
    <property type="entry name" value="MFS general substrate transporter like domains"/>
    <property type="match status" value="1"/>
</dbReference>
<protein>
    <recommendedName>
        <fullName evidence="5">Major facilitator superfamily (MFS) profile domain-containing protein</fullName>
    </recommendedName>
</protein>
<keyword evidence="2 4" id="KW-1133">Transmembrane helix</keyword>
<accession>A0A2N1PNV8</accession>
<dbReference type="SUPFAM" id="SSF103473">
    <property type="entry name" value="MFS general substrate transporter"/>
    <property type="match status" value="1"/>
</dbReference>
<dbReference type="PANTHER" id="PTHR23531:SF2">
    <property type="entry name" value="PERMEASE"/>
    <property type="match status" value="1"/>
</dbReference>
<dbReference type="InterPro" id="IPR052714">
    <property type="entry name" value="MFS_Exporter"/>
</dbReference>
<dbReference type="PANTHER" id="PTHR23531">
    <property type="entry name" value="QUINOLENE RESISTANCE PROTEIN NORA"/>
    <property type="match status" value="1"/>
</dbReference>